<protein>
    <submittedName>
        <fullName evidence="10">Metalloprotease</fullName>
    </submittedName>
</protein>
<keyword evidence="5 6" id="KW-0482">Metalloprotease</keyword>
<gene>
    <name evidence="10" type="primary">yhfN</name>
    <name evidence="10" type="ORF">GCM10007216_28630</name>
</gene>
<reference evidence="11" key="1">
    <citation type="journal article" date="2019" name="Int. J. Syst. Evol. Microbiol.">
        <title>The Global Catalogue of Microorganisms (GCM) 10K type strain sequencing project: providing services to taxonomists for standard genome sequencing and annotation.</title>
        <authorList>
            <consortium name="The Broad Institute Genomics Platform"/>
            <consortium name="The Broad Institute Genome Sequencing Center for Infectious Disease"/>
            <person name="Wu L."/>
            <person name="Ma J."/>
        </authorList>
    </citation>
    <scope>NUCLEOTIDE SEQUENCE [LARGE SCALE GENOMIC DNA]</scope>
    <source>
        <strain evidence="11">CCM 7282</strain>
    </source>
</reference>
<keyword evidence="1 6" id="KW-0645">Protease</keyword>
<sequence length="418" mass="48352">MKKRFVIWTAGIYILYVLVMGAYLFWWADFGVPEAYEGTGADPATFMTDRQLELSQDYSRYQSMLYFLGLPLEWIIYLGVLVFGVSRLFRDFGERVSRFTFINIPIYVLLLSTLTWVLTFPLDYARRTLSVNYGIGTQSFTGWMRDQLISFWIGTLIMAMLITVLYVLIRRFQKRWWLYAWMLMIPFMIFMMYIQPVVIDPLYNDFSRLSNPQLEEKILAMAEQADIPAERVYEVNMSEKTNAMNAYVNGIGSNLRIVLWDTTLNKLDESEVLFIMAHEIGHYVKNHLLWMLAGSIAVTFGGLYVGYRIFHVVINRWGNTWKVKGVTDVASLPALLLIFSLLSFIANPVELAVSRNAEKSADEYAIEMTQDREAAVGSFQQLTVTALSDVNPPALVKYLRYGHPTMMERITMLESYQQ</sequence>
<feature type="transmembrane region" description="Helical" evidence="7">
    <location>
        <begin position="288"/>
        <end position="307"/>
    </location>
</feature>
<dbReference type="Pfam" id="PF01435">
    <property type="entry name" value="Peptidase_M48"/>
    <property type="match status" value="1"/>
</dbReference>
<evidence type="ECO:0000313" key="10">
    <source>
        <dbReference type="EMBL" id="GGC96149.1"/>
    </source>
</evidence>
<evidence type="ECO:0000259" key="9">
    <source>
        <dbReference type="Pfam" id="PF16491"/>
    </source>
</evidence>
<comment type="similarity">
    <text evidence="6">Belongs to the peptidase M48 family.</text>
</comment>
<keyword evidence="7" id="KW-0472">Membrane</keyword>
<dbReference type="PANTHER" id="PTHR10120">
    <property type="entry name" value="CAAX PRENYL PROTEASE 1"/>
    <property type="match status" value="1"/>
</dbReference>
<dbReference type="EMBL" id="BMCJ01000005">
    <property type="protein sequence ID" value="GGC96149.1"/>
    <property type="molecule type" value="Genomic_DNA"/>
</dbReference>
<accession>A0ABQ1PFG7</accession>
<evidence type="ECO:0000313" key="11">
    <source>
        <dbReference type="Proteomes" id="UP000619534"/>
    </source>
</evidence>
<dbReference type="RefSeq" id="WP_148350058.1">
    <property type="nucleotide sequence ID" value="NZ_BMCJ01000005.1"/>
</dbReference>
<organism evidence="10 11">
    <name type="scientific">Thalassobacillus devorans</name>
    <dbReference type="NCBI Taxonomy" id="279813"/>
    <lineage>
        <taxon>Bacteria</taxon>
        <taxon>Bacillati</taxon>
        <taxon>Bacillota</taxon>
        <taxon>Bacilli</taxon>
        <taxon>Bacillales</taxon>
        <taxon>Bacillaceae</taxon>
        <taxon>Thalassobacillus</taxon>
    </lineage>
</organism>
<keyword evidence="4 6" id="KW-0862">Zinc</keyword>
<name>A0ABQ1PFG7_9BACI</name>
<dbReference type="InterPro" id="IPR001915">
    <property type="entry name" value="Peptidase_M48"/>
</dbReference>
<comment type="caution">
    <text evidence="10">The sequence shown here is derived from an EMBL/GenBank/DDBJ whole genome shotgun (WGS) entry which is preliminary data.</text>
</comment>
<evidence type="ECO:0000256" key="2">
    <source>
        <dbReference type="ARBA" id="ARBA00022723"/>
    </source>
</evidence>
<evidence type="ECO:0000256" key="5">
    <source>
        <dbReference type="ARBA" id="ARBA00023049"/>
    </source>
</evidence>
<keyword evidence="11" id="KW-1185">Reference proteome</keyword>
<proteinExistence type="inferred from homology"/>
<feature type="transmembrane region" description="Helical" evidence="7">
    <location>
        <begin position="5"/>
        <end position="26"/>
    </location>
</feature>
<evidence type="ECO:0000256" key="7">
    <source>
        <dbReference type="SAM" id="Phobius"/>
    </source>
</evidence>
<evidence type="ECO:0000259" key="8">
    <source>
        <dbReference type="Pfam" id="PF01435"/>
    </source>
</evidence>
<evidence type="ECO:0000256" key="1">
    <source>
        <dbReference type="ARBA" id="ARBA00022670"/>
    </source>
</evidence>
<dbReference type="Pfam" id="PF16491">
    <property type="entry name" value="Peptidase_M48_N"/>
    <property type="match status" value="1"/>
</dbReference>
<keyword evidence="3 6" id="KW-0378">Hydrolase</keyword>
<feature type="transmembrane region" description="Helical" evidence="7">
    <location>
        <begin position="328"/>
        <end position="346"/>
    </location>
</feature>
<dbReference type="CDD" id="cd07343">
    <property type="entry name" value="M48A_Zmpste24p_like"/>
    <property type="match status" value="1"/>
</dbReference>
<comment type="cofactor">
    <cofactor evidence="6">
        <name>Zn(2+)</name>
        <dbReference type="ChEBI" id="CHEBI:29105"/>
    </cofactor>
    <text evidence="6">Binds 1 zinc ion per subunit.</text>
</comment>
<feature type="transmembrane region" description="Helical" evidence="7">
    <location>
        <begin position="101"/>
        <end position="122"/>
    </location>
</feature>
<feature type="transmembrane region" description="Helical" evidence="7">
    <location>
        <begin position="176"/>
        <end position="194"/>
    </location>
</feature>
<evidence type="ECO:0000256" key="4">
    <source>
        <dbReference type="ARBA" id="ARBA00022833"/>
    </source>
</evidence>
<evidence type="ECO:0000256" key="6">
    <source>
        <dbReference type="RuleBase" id="RU003983"/>
    </source>
</evidence>
<feature type="transmembrane region" description="Helical" evidence="7">
    <location>
        <begin position="149"/>
        <end position="169"/>
    </location>
</feature>
<feature type="domain" description="Peptidase M48" evidence="8">
    <location>
        <begin position="210"/>
        <end position="415"/>
    </location>
</feature>
<dbReference type="Proteomes" id="UP000619534">
    <property type="component" value="Unassembled WGS sequence"/>
</dbReference>
<keyword evidence="7" id="KW-0812">Transmembrane</keyword>
<feature type="transmembrane region" description="Helical" evidence="7">
    <location>
        <begin position="64"/>
        <end position="89"/>
    </location>
</feature>
<dbReference type="GO" id="GO:0008237">
    <property type="term" value="F:metallopeptidase activity"/>
    <property type="evidence" value="ECO:0007669"/>
    <property type="project" value="UniProtKB-KW"/>
</dbReference>
<evidence type="ECO:0000256" key="3">
    <source>
        <dbReference type="ARBA" id="ARBA00022801"/>
    </source>
</evidence>
<keyword evidence="2" id="KW-0479">Metal-binding</keyword>
<dbReference type="InterPro" id="IPR027057">
    <property type="entry name" value="CAXX_Prtase_1"/>
</dbReference>
<dbReference type="InterPro" id="IPR032456">
    <property type="entry name" value="Peptidase_M48_N"/>
</dbReference>
<keyword evidence="7" id="KW-1133">Transmembrane helix</keyword>
<feature type="domain" description="CAAX prenyl protease 1 N-terminal" evidence="9">
    <location>
        <begin position="45"/>
        <end position="204"/>
    </location>
</feature>
<dbReference type="Gene3D" id="3.30.2010.10">
    <property type="entry name" value="Metalloproteases ('zincins'), catalytic domain"/>
    <property type="match status" value="1"/>
</dbReference>